<protein>
    <recommendedName>
        <fullName evidence="1">Mitochondrial import inner membrane translocase subunit</fullName>
    </recommendedName>
</protein>
<dbReference type="AlphaFoldDB" id="A0A2P6NL64"/>
<keyword evidence="1" id="KW-0813">Transport</keyword>
<evidence type="ECO:0000256" key="1">
    <source>
        <dbReference type="RuleBase" id="RU367043"/>
    </source>
</evidence>
<comment type="caution">
    <text evidence="3">The sequence shown here is derived from an EMBL/GenBank/DDBJ whole genome shotgun (WGS) entry which is preliminary data.</text>
</comment>
<comment type="similarity">
    <text evidence="1">Belongs to the small Tim family.</text>
</comment>
<gene>
    <name evidence="3" type="ORF">PROFUN_07936</name>
</gene>
<comment type="domain">
    <text evidence="1">The twin CX3C motif contains 4 conserved Cys residues that form 2 disulfide bonds in the mitochondrial intermembrane space.</text>
</comment>
<dbReference type="Proteomes" id="UP000241769">
    <property type="component" value="Unassembled WGS sequence"/>
</dbReference>
<evidence type="ECO:0000313" key="3">
    <source>
        <dbReference type="EMBL" id="PRP84686.1"/>
    </source>
</evidence>
<proteinExistence type="inferred from homology"/>
<keyword evidence="1" id="KW-1015">Disulfide bond</keyword>
<dbReference type="EMBL" id="MDYQ01000058">
    <property type="protein sequence ID" value="PRP84686.1"/>
    <property type="molecule type" value="Genomic_DNA"/>
</dbReference>
<organism evidence="3 4">
    <name type="scientific">Planoprotostelium fungivorum</name>
    <dbReference type="NCBI Taxonomy" id="1890364"/>
    <lineage>
        <taxon>Eukaryota</taxon>
        <taxon>Amoebozoa</taxon>
        <taxon>Evosea</taxon>
        <taxon>Variosea</taxon>
        <taxon>Cavosteliida</taxon>
        <taxon>Cavosteliaceae</taxon>
        <taxon>Planoprotostelium</taxon>
    </lineage>
</organism>
<accession>A0A2P6NL64</accession>
<evidence type="ECO:0000313" key="4">
    <source>
        <dbReference type="Proteomes" id="UP000241769"/>
    </source>
</evidence>
<evidence type="ECO:0000259" key="2">
    <source>
        <dbReference type="Pfam" id="PF02953"/>
    </source>
</evidence>
<dbReference type="Gene3D" id="1.10.287.810">
    <property type="entry name" value="Mitochondrial import inner membrane translocase subunit tim13 like domains"/>
    <property type="match status" value="1"/>
</dbReference>
<keyword evidence="4" id="KW-1185">Reference proteome</keyword>
<dbReference type="SUPFAM" id="SSF144122">
    <property type="entry name" value="Tim10-like"/>
    <property type="match status" value="1"/>
</dbReference>
<keyword evidence="1" id="KW-0653">Protein transport</keyword>
<name>A0A2P6NL64_9EUKA</name>
<dbReference type="Pfam" id="PF02953">
    <property type="entry name" value="zf-Tim10_DDP"/>
    <property type="match status" value="1"/>
</dbReference>
<keyword evidence="1" id="KW-0472">Membrane</keyword>
<keyword evidence="1" id="KW-0999">Mitochondrion inner membrane</keyword>
<dbReference type="InterPro" id="IPR004217">
    <property type="entry name" value="Tim10-like"/>
</dbReference>
<dbReference type="GO" id="GO:0015031">
    <property type="term" value="P:protein transport"/>
    <property type="evidence" value="ECO:0007669"/>
    <property type="project" value="UniProtKB-KW"/>
</dbReference>
<dbReference type="OrthoDB" id="1551503at2759"/>
<dbReference type="InParanoid" id="A0A2P6NL64"/>
<keyword evidence="1" id="KW-0143">Chaperone</keyword>
<comment type="function">
    <text evidence="1">Mitochondrial intermembrane chaperone that participates in the import and insertion of some multi-pass transmembrane proteins into the mitochondrial inner membrane. Also required for the transfer of beta-barrel precursors from the TOM complex to the sorting and assembly machinery (SAM complex) of the outer membrane. Acts as a chaperone-like protein that protects the hydrophobic precursors from aggregation and guide them through the mitochondrial intermembrane space.</text>
</comment>
<dbReference type="InterPro" id="IPR035427">
    <property type="entry name" value="Tim10-like_dom_sf"/>
</dbReference>
<sequence>MNTENTEVTDLFEQCLKTFTTDLTDEEARCMQSCASKYLEATEILGVPTSRSSENTRQAVKMFLKVRKLYSPSLPTKTEDKKDERKGLGF</sequence>
<feature type="domain" description="Tim10-like" evidence="2">
    <location>
        <begin position="12"/>
        <end position="46"/>
    </location>
</feature>
<dbReference type="GO" id="GO:0005743">
    <property type="term" value="C:mitochondrial inner membrane"/>
    <property type="evidence" value="ECO:0007669"/>
    <property type="project" value="UniProtKB-SubCell"/>
</dbReference>
<keyword evidence="1" id="KW-0811">Translocation</keyword>
<comment type="subcellular location">
    <subcellularLocation>
        <location evidence="1">Mitochondrion inner membrane</location>
        <topology evidence="1">Peripheral membrane protein</topology>
        <orientation evidence="1">Intermembrane side</orientation>
    </subcellularLocation>
</comment>
<reference evidence="3 4" key="1">
    <citation type="journal article" date="2018" name="Genome Biol. Evol.">
        <title>Multiple Roots of Fruiting Body Formation in Amoebozoa.</title>
        <authorList>
            <person name="Hillmann F."/>
            <person name="Forbes G."/>
            <person name="Novohradska S."/>
            <person name="Ferling I."/>
            <person name="Riege K."/>
            <person name="Groth M."/>
            <person name="Westermann M."/>
            <person name="Marz M."/>
            <person name="Spaller T."/>
            <person name="Winckler T."/>
            <person name="Schaap P."/>
            <person name="Glockner G."/>
        </authorList>
    </citation>
    <scope>NUCLEOTIDE SEQUENCE [LARGE SCALE GENOMIC DNA]</scope>
    <source>
        <strain evidence="3 4">Jena</strain>
    </source>
</reference>
<comment type="subunit">
    <text evidence="1">Heterohexamer.</text>
</comment>
<keyword evidence="1" id="KW-0496">Mitochondrion</keyword>